<name>A0A5M6CHS5_9FLAO</name>
<dbReference type="EMBL" id="VWSG01000008">
    <property type="protein sequence ID" value="KAA5533970.1"/>
    <property type="molecule type" value="Genomic_DNA"/>
</dbReference>
<comment type="caution">
    <text evidence="1">The sequence shown here is derived from an EMBL/GenBank/DDBJ whole genome shotgun (WGS) entry which is preliminary data.</text>
</comment>
<keyword evidence="2" id="KW-1185">Reference proteome</keyword>
<gene>
    <name evidence="1" type="ORF">F0460_11595</name>
</gene>
<proteinExistence type="predicted"/>
<evidence type="ECO:0000313" key="1">
    <source>
        <dbReference type="EMBL" id="KAA5533970.1"/>
    </source>
</evidence>
<evidence type="ECO:0000313" key="2">
    <source>
        <dbReference type="Proteomes" id="UP000325141"/>
    </source>
</evidence>
<accession>A0A5M6CHS5</accession>
<reference evidence="1 2" key="1">
    <citation type="submission" date="2019-09" db="EMBL/GenBank/DDBJ databases">
        <title>Genome sequence and assembly of Flavobacterium sp.</title>
        <authorList>
            <person name="Chhetri G."/>
        </authorList>
    </citation>
    <scope>NUCLEOTIDE SEQUENCE [LARGE SCALE GENOMIC DNA]</scope>
    <source>
        <strain evidence="1 2">SNL9</strain>
    </source>
</reference>
<protein>
    <submittedName>
        <fullName evidence="1">Uncharacterized protein</fullName>
    </submittedName>
</protein>
<dbReference type="Proteomes" id="UP000325141">
    <property type="component" value="Unassembled WGS sequence"/>
</dbReference>
<sequence length="88" mass="10573">MELTIDRDKNEIVREWLSKKDFFNIEISSNRLIMKADAYNSRILVVIGSEVLRNNKLEILEYAMKTHRKVWVVNVNRETNGIEWEMFK</sequence>
<organism evidence="1 2">
    <name type="scientific">Paenimyroides baculatum</name>
    <dbReference type="NCBI Taxonomy" id="2608000"/>
    <lineage>
        <taxon>Bacteria</taxon>
        <taxon>Pseudomonadati</taxon>
        <taxon>Bacteroidota</taxon>
        <taxon>Flavobacteriia</taxon>
        <taxon>Flavobacteriales</taxon>
        <taxon>Flavobacteriaceae</taxon>
        <taxon>Paenimyroides</taxon>
    </lineage>
</organism>
<dbReference type="AlphaFoldDB" id="A0A5M6CHS5"/>
<dbReference type="RefSeq" id="WP_150013396.1">
    <property type="nucleotide sequence ID" value="NZ_VWSG01000008.1"/>
</dbReference>